<dbReference type="PROSITE" id="PS50222">
    <property type="entry name" value="EF_HAND_2"/>
    <property type="match status" value="4"/>
</dbReference>
<keyword evidence="4" id="KW-1185">Reference proteome</keyword>
<dbReference type="GO" id="GO:0043005">
    <property type="term" value="C:neuron projection"/>
    <property type="evidence" value="ECO:0000318"/>
    <property type="project" value="GO_Central"/>
</dbReference>
<feature type="domain" description="EF-hand" evidence="2">
    <location>
        <begin position="16"/>
        <end position="51"/>
    </location>
</feature>
<keyword evidence="1" id="KW-0106">Calcium</keyword>
<dbReference type="GO" id="GO:0045202">
    <property type="term" value="C:synapse"/>
    <property type="evidence" value="ECO:0000318"/>
    <property type="project" value="GO_Central"/>
</dbReference>
<dbReference type="PANTHER" id="PTHR19972">
    <property type="entry name" value="CALBINDIN"/>
    <property type="match status" value="1"/>
</dbReference>
<evidence type="ECO:0000313" key="3">
    <source>
        <dbReference type="EMBL" id="EDO45966.1"/>
    </source>
</evidence>
<name>A7RRJ6_NEMVE</name>
<dbReference type="eggNOG" id="KOG0027">
    <property type="taxonomic scope" value="Eukaryota"/>
</dbReference>
<dbReference type="Pfam" id="PF13499">
    <property type="entry name" value="EF-hand_7"/>
    <property type="match status" value="1"/>
</dbReference>
<dbReference type="CDD" id="cd15902">
    <property type="entry name" value="EFh_HEF"/>
    <property type="match status" value="1"/>
</dbReference>
<dbReference type="STRING" id="45351.A7RRJ6"/>
<reference evidence="3 4" key="1">
    <citation type="journal article" date="2007" name="Science">
        <title>Sea anemone genome reveals ancestral eumetazoan gene repertoire and genomic organization.</title>
        <authorList>
            <person name="Putnam N.H."/>
            <person name="Srivastava M."/>
            <person name="Hellsten U."/>
            <person name="Dirks B."/>
            <person name="Chapman J."/>
            <person name="Salamov A."/>
            <person name="Terry A."/>
            <person name="Shapiro H."/>
            <person name="Lindquist E."/>
            <person name="Kapitonov V.V."/>
            <person name="Jurka J."/>
            <person name="Genikhovich G."/>
            <person name="Grigoriev I.V."/>
            <person name="Lucas S.M."/>
            <person name="Steele R.E."/>
            <person name="Finnerty J.R."/>
            <person name="Technau U."/>
            <person name="Martindale M.Q."/>
            <person name="Rokhsar D.S."/>
        </authorList>
    </citation>
    <scope>NUCLEOTIDE SEQUENCE [LARGE SCALE GENOMIC DNA]</scope>
    <source>
        <strain evidence="4">CH2 X CH6</strain>
    </source>
</reference>
<dbReference type="SUPFAM" id="SSF47473">
    <property type="entry name" value="EF-hand"/>
    <property type="match status" value="2"/>
</dbReference>
<gene>
    <name evidence="3" type="ORF">NEMVEDRAFT_v1g240186</name>
</gene>
<feature type="domain" description="EF-hand" evidence="2">
    <location>
        <begin position="189"/>
        <end position="224"/>
    </location>
</feature>
<dbReference type="Gene3D" id="1.10.238.10">
    <property type="entry name" value="EF-hand"/>
    <property type="match status" value="3"/>
</dbReference>
<dbReference type="HOGENOM" id="CLU_054826_1_1_1"/>
<dbReference type="AlphaFoldDB" id="A7RRJ6"/>
<dbReference type="GO" id="GO:0005829">
    <property type="term" value="C:cytosol"/>
    <property type="evidence" value="ECO:0000318"/>
    <property type="project" value="GO_Central"/>
</dbReference>
<dbReference type="Pfam" id="PF00036">
    <property type="entry name" value="EF-hand_1"/>
    <property type="match status" value="1"/>
</dbReference>
<dbReference type="EMBL" id="DS469531">
    <property type="protein sequence ID" value="EDO45966.1"/>
    <property type="molecule type" value="Genomic_DNA"/>
</dbReference>
<evidence type="ECO:0000313" key="4">
    <source>
        <dbReference type="Proteomes" id="UP000001593"/>
    </source>
</evidence>
<dbReference type="Proteomes" id="UP000001593">
    <property type="component" value="Unassembled WGS sequence"/>
</dbReference>
<dbReference type="InterPro" id="IPR011992">
    <property type="entry name" value="EF-hand-dom_pair"/>
</dbReference>
<dbReference type="PROSITE" id="PS00018">
    <property type="entry name" value="EF_HAND_1"/>
    <property type="match status" value="5"/>
</dbReference>
<dbReference type="PhylomeDB" id="A7RRJ6"/>
<protein>
    <recommendedName>
        <fullName evidence="2">EF-hand domain-containing protein</fullName>
    </recommendedName>
</protein>
<accession>A7RRJ6</accession>
<dbReference type="InterPro" id="IPR051001">
    <property type="entry name" value="Calbindin_Ca-bind"/>
</dbReference>
<sequence length="266" mass="30642">MAGADIDDYIETYFGQIKENVDEIFSKFDKDGNGFIDAKELDSFIKDICNNELSEDDVASFKTGLLAKLDENNDNKISKKELRKVLPTKSNFMRQFLTTKEFCQVDFIKIWKNYDKDGSGFLEKPELQLFLEELFAVNKTPGQRIDEKEREKFQTILLDGKEGVDKKSLMKHLGVKAACDEVAANAMDWKQADFDEKFAKYDKDNSGCIESGELEVLFRDLLKINDADITEEDVKDYVQSVVMPDLDKNKDNKIQKDELKSYLKIK</sequence>
<dbReference type="GO" id="GO:0005634">
    <property type="term" value="C:nucleus"/>
    <property type="evidence" value="ECO:0000318"/>
    <property type="project" value="GO_Central"/>
</dbReference>
<feature type="domain" description="EF-hand" evidence="2">
    <location>
        <begin position="245"/>
        <end position="266"/>
    </location>
</feature>
<feature type="domain" description="EF-hand" evidence="2">
    <location>
        <begin position="102"/>
        <end position="137"/>
    </location>
</feature>
<evidence type="ECO:0000259" key="2">
    <source>
        <dbReference type="PROSITE" id="PS50222"/>
    </source>
</evidence>
<dbReference type="InterPro" id="IPR018247">
    <property type="entry name" value="EF_Hand_1_Ca_BS"/>
</dbReference>
<dbReference type="InParanoid" id="A7RRJ6"/>
<dbReference type="KEGG" id="nve:5518051"/>
<dbReference type="OMA" id="DFIKIWK"/>
<dbReference type="OrthoDB" id="428774at2759"/>
<organism evidence="3 4">
    <name type="scientific">Nematostella vectensis</name>
    <name type="common">Starlet sea anemone</name>
    <dbReference type="NCBI Taxonomy" id="45351"/>
    <lineage>
        <taxon>Eukaryota</taxon>
        <taxon>Metazoa</taxon>
        <taxon>Cnidaria</taxon>
        <taxon>Anthozoa</taxon>
        <taxon>Hexacorallia</taxon>
        <taxon>Actiniaria</taxon>
        <taxon>Edwardsiidae</taxon>
        <taxon>Nematostella</taxon>
    </lineage>
</organism>
<dbReference type="PANTHER" id="PTHR19972:SF10">
    <property type="entry name" value="CALBINDIN-32"/>
    <property type="match status" value="1"/>
</dbReference>
<evidence type="ECO:0000256" key="1">
    <source>
        <dbReference type="ARBA" id="ARBA00022837"/>
    </source>
</evidence>
<dbReference type="SMART" id="SM00054">
    <property type="entry name" value="EFh"/>
    <property type="match status" value="5"/>
</dbReference>
<dbReference type="GO" id="GO:0005509">
    <property type="term" value="F:calcium ion binding"/>
    <property type="evidence" value="ECO:0000318"/>
    <property type="project" value="GO_Central"/>
</dbReference>
<proteinExistence type="predicted"/>
<dbReference type="Pfam" id="PF13202">
    <property type="entry name" value="EF-hand_5"/>
    <property type="match status" value="2"/>
</dbReference>
<dbReference type="InterPro" id="IPR002048">
    <property type="entry name" value="EF_hand_dom"/>
</dbReference>